<keyword evidence="11" id="KW-1185">Reference proteome</keyword>
<dbReference type="InterPro" id="IPR001789">
    <property type="entry name" value="Sig_transdc_resp-reg_receiver"/>
</dbReference>
<evidence type="ECO:0000256" key="4">
    <source>
        <dbReference type="ARBA" id="ARBA00023125"/>
    </source>
</evidence>
<dbReference type="AlphaFoldDB" id="A0A512B616"/>
<reference evidence="10 11" key="1">
    <citation type="submission" date="2019-07" db="EMBL/GenBank/DDBJ databases">
        <title>Whole genome shotgun sequence of Adhaeribacter aerolatus NBRC 106133.</title>
        <authorList>
            <person name="Hosoyama A."/>
            <person name="Uohara A."/>
            <person name="Ohji S."/>
            <person name="Ichikawa N."/>
        </authorList>
    </citation>
    <scope>NUCLEOTIDE SEQUENCE [LARGE SCALE GENOMIC DNA]</scope>
    <source>
        <strain evidence="10 11">NBRC 106133</strain>
    </source>
</reference>
<dbReference type="InterPro" id="IPR039420">
    <property type="entry name" value="WalR-like"/>
</dbReference>
<dbReference type="OrthoDB" id="9774822at2"/>
<dbReference type="Pfam" id="PF00072">
    <property type="entry name" value="Response_reg"/>
    <property type="match status" value="1"/>
</dbReference>
<dbReference type="SMART" id="SM00862">
    <property type="entry name" value="Trans_reg_C"/>
    <property type="match status" value="1"/>
</dbReference>
<dbReference type="GO" id="GO:0006355">
    <property type="term" value="P:regulation of DNA-templated transcription"/>
    <property type="evidence" value="ECO:0007669"/>
    <property type="project" value="InterPro"/>
</dbReference>
<dbReference type="GO" id="GO:0000976">
    <property type="term" value="F:transcription cis-regulatory region binding"/>
    <property type="evidence" value="ECO:0007669"/>
    <property type="project" value="TreeGrafter"/>
</dbReference>
<evidence type="ECO:0000256" key="2">
    <source>
        <dbReference type="ARBA" id="ARBA00023012"/>
    </source>
</evidence>
<accession>A0A512B616</accession>
<keyword evidence="2" id="KW-0902">Two-component regulatory system</keyword>
<gene>
    <name evidence="10" type="ORF">AAE02nite_50680</name>
</gene>
<dbReference type="Proteomes" id="UP000321532">
    <property type="component" value="Unassembled WGS sequence"/>
</dbReference>
<protein>
    <submittedName>
        <fullName evidence="10">DNA-binding response regulator</fullName>
    </submittedName>
</protein>
<evidence type="ECO:0000313" key="10">
    <source>
        <dbReference type="EMBL" id="GEO07404.1"/>
    </source>
</evidence>
<evidence type="ECO:0000256" key="6">
    <source>
        <dbReference type="PROSITE-ProRule" id="PRU00169"/>
    </source>
</evidence>
<evidence type="ECO:0000256" key="1">
    <source>
        <dbReference type="ARBA" id="ARBA00022553"/>
    </source>
</evidence>
<dbReference type="GO" id="GO:0032993">
    <property type="term" value="C:protein-DNA complex"/>
    <property type="evidence" value="ECO:0007669"/>
    <property type="project" value="TreeGrafter"/>
</dbReference>
<evidence type="ECO:0000259" key="9">
    <source>
        <dbReference type="PROSITE" id="PS51755"/>
    </source>
</evidence>
<keyword evidence="1 6" id="KW-0597">Phosphoprotein</keyword>
<name>A0A512B616_9BACT</name>
<dbReference type="InterPro" id="IPR036388">
    <property type="entry name" value="WH-like_DNA-bd_sf"/>
</dbReference>
<dbReference type="PROSITE" id="PS50110">
    <property type="entry name" value="RESPONSE_REGULATORY"/>
    <property type="match status" value="1"/>
</dbReference>
<keyword evidence="3" id="KW-0805">Transcription regulation</keyword>
<dbReference type="EMBL" id="BJYS01000061">
    <property type="protein sequence ID" value="GEO07404.1"/>
    <property type="molecule type" value="Genomic_DNA"/>
</dbReference>
<dbReference type="SUPFAM" id="SSF52172">
    <property type="entry name" value="CheY-like"/>
    <property type="match status" value="1"/>
</dbReference>
<dbReference type="PROSITE" id="PS51755">
    <property type="entry name" value="OMPR_PHOB"/>
    <property type="match status" value="1"/>
</dbReference>
<dbReference type="CDD" id="cd17624">
    <property type="entry name" value="REC_OmpR_PmrA-like"/>
    <property type="match status" value="1"/>
</dbReference>
<keyword evidence="5" id="KW-0804">Transcription</keyword>
<organism evidence="10 11">
    <name type="scientific">Adhaeribacter aerolatus</name>
    <dbReference type="NCBI Taxonomy" id="670289"/>
    <lineage>
        <taxon>Bacteria</taxon>
        <taxon>Pseudomonadati</taxon>
        <taxon>Bacteroidota</taxon>
        <taxon>Cytophagia</taxon>
        <taxon>Cytophagales</taxon>
        <taxon>Hymenobacteraceae</taxon>
        <taxon>Adhaeribacter</taxon>
    </lineage>
</organism>
<feature type="DNA-binding region" description="OmpR/PhoB-type" evidence="7">
    <location>
        <begin position="124"/>
        <end position="224"/>
    </location>
</feature>
<dbReference type="PANTHER" id="PTHR48111:SF22">
    <property type="entry name" value="REGULATOR OF RPOS"/>
    <property type="match status" value="1"/>
</dbReference>
<comment type="caution">
    <text evidence="10">The sequence shown here is derived from an EMBL/GenBank/DDBJ whole genome shotgun (WGS) entry which is preliminary data.</text>
</comment>
<evidence type="ECO:0000256" key="3">
    <source>
        <dbReference type="ARBA" id="ARBA00023015"/>
    </source>
</evidence>
<evidence type="ECO:0000259" key="8">
    <source>
        <dbReference type="PROSITE" id="PS50110"/>
    </source>
</evidence>
<dbReference type="RefSeq" id="WP_146905528.1">
    <property type="nucleotide sequence ID" value="NZ_BJYS01000061.1"/>
</dbReference>
<dbReference type="GO" id="GO:0005829">
    <property type="term" value="C:cytosol"/>
    <property type="evidence" value="ECO:0007669"/>
    <property type="project" value="TreeGrafter"/>
</dbReference>
<dbReference type="PANTHER" id="PTHR48111">
    <property type="entry name" value="REGULATOR OF RPOS"/>
    <property type="match status" value="1"/>
</dbReference>
<proteinExistence type="predicted"/>
<sequence length="225" mass="25822">MKILLVEDNTDLSETVVNYLRQEGYICEAAPDFETADEKIAIYQYDIIVLDITLPDGSGLELLKRLKQNRSEAGVLIVSAKNALDDKLEGLHLGADDYLTKPFHLAELNARVQSLMRRKRFNGSNEIILHDIRVNTTTNQVFVKDEEATLTRKEYELLLYFISNRNRILNKESIAEHLWGDNIDMADSFDFIYTHIKNLRKKVLTKGSRNNIKSVYGMGYKFTSA</sequence>
<feature type="domain" description="Response regulatory" evidence="8">
    <location>
        <begin position="2"/>
        <end position="116"/>
    </location>
</feature>
<keyword evidence="4 7" id="KW-0238">DNA-binding</keyword>
<feature type="modified residue" description="4-aspartylphosphate" evidence="6">
    <location>
        <position position="51"/>
    </location>
</feature>
<dbReference type="Gene3D" id="1.10.10.10">
    <property type="entry name" value="Winged helix-like DNA-binding domain superfamily/Winged helix DNA-binding domain"/>
    <property type="match status" value="1"/>
</dbReference>
<dbReference type="InterPro" id="IPR011006">
    <property type="entry name" value="CheY-like_superfamily"/>
</dbReference>
<feature type="domain" description="OmpR/PhoB-type" evidence="9">
    <location>
        <begin position="124"/>
        <end position="224"/>
    </location>
</feature>
<dbReference type="Gene3D" id="3.40.50.2300">
    <property type="match status" value="1"/>
</dbReference>
<evidence type="ECO:0000256" key="5">
    <source>
        <dbReference type="ARBA" id="ARBA00023163"/>
    </source>
</evidence>
<evidence type="ECO:0000256" key="7">
    <source>
        <dbReference type="PROSITE-ProRule" id="PRU01091"/>
    </source>
</evidence>
<dbReference type="SMART" id="SM00448">
    <property type="entry name" value="REC"/>
    <property type="match status" value="1"/>
</dbReference>
<dbReference type="Gene3D" id="6.10.250.690">
    <property type="match status" value="1"/>
</dbReference>
<dbReference type="InterPro" id="IPR001867">
    <property type="entry name" value="OmpR/PhoB-type_DNA-bd"/>
</dbReference>
<dbReference type="GO" id="GO:0000156">
    <property type="term" value="F:phosphorelay response regulator activity"/>
    <property type="evidence" value="ECO:0007669"/>
    <property type="project" value="TreeGrafter"/>
</dbReference>
<evidence type="ECO:0000313" key="11">
    <source>
        <dbReference type="Proteomes" id="UP000321532"/>
    </source>
</evidence>
<dbReference type="Pfam" id="PF00486">
    <property type="entry name" value="Trans_reg_C"/>
    <property type="match status" value="1"/>
</dbReference>
<dbReference type="CDD" id="cd00383">
    <property type="entry name" value="trans_reg_C"/>
    <property type="match status" value="1"/>
</dbReference>